<proteinExistence type="inferred from homology"/>
<evidence type="ECO:0000259" key="5">
    <source>
        <dbReference type="Pfam" id="PF00125"/>
    </source>
</evidence>
<dbReference type="Pfam" id="PF00125">
    <property type="entry name" value="Histone"/>
    <property type="match status" value="1"/>
</dbReference>
<dbReference type="STRING" id="246404.A0A507FLS6"/>
<evidence type="ECO:0000256" key="4">
    <source>
        <dbReference type="ARBA" id="ARBA00023269"/>
    </source>
</evidence>
<sequence>MRDIAQKTGMNVRFHSSALIAMQEAAEAYLAGLFEDTNLAAIHAKARHHQFVLRGNKQCWAAKLQQFWTLLHTSPRRTWLDQMDLR</sequence>
<comment type="caution">
    <text evidence="6">The sequence shown here is derived from an EMBL/GenBank/DDBJ whole genome shotgun (WGS) entry which is preliminary data.</text>
</comment>
<feature type="domain" description="Core Histone H2A/H2B/H3" evidence="5">
    <location>
        <begin position="1"/>
        <end position="45"/>
    </location>
</feature>
<dbReference type="GO" id="GO:0000786">
    <property type="term" value="C:nucleosome"/>
    <property type="evidence" value="ECO:0007669"/>
    <property type="project" value="UniProtKB-KW"/>
</dbReference>
<evidence type="ECO:0000313" key="7">
    <source>
        <dbReference type="Proteomes" id="UP000320333"/>
    </source>
</evidence>
<name>A0A507FLS6_9FUNG</name>
<dbReference type="PRINTS" id="PR00622">
    <property type="entry name" value="HISTONEH3"/>
</dbReference>
<comment type="subcellular location">
    <subcellularLocation>
        <location evidence="1">Chromosome</location>
    </subcellularLocation>
</comment>
<dbReference type="EMBL" id="QEAP01000040">
    <property type="protein sequence ID" value="TPX76660.1"/>
    <property type="molecule type" value="Genomic_DNA"/>
</dbReference>
<dbReference type="InterPro" id="IPR000164">
    <property type="entry name" value="Histone_H3/CENP-A"/>
</dbReference>
<dbReference type="GO" id="GO:0003677">
    <property type="term" value="F:DNA binding"/>
    <property type="evidence" value="ECO:0007669"/>
    <property type="project" value="InterPro"/>
</dbReference>
<reference evidence="6 7" key="1">
    <citation type="journal article" date="2019" name="Sci. Rep.">
        <title>Comparative genomics of chytrid fungi reveal insights into the obligate biotrophic and pathogenic lifestyle of Synchytrium endobioticum.</title>
        <authorList>
            <person name="van de Vossenberg B.T.L.H."/>
            <person name="Warris S."/>
            <person name="Nguyen H.D.T."/>
            <person name="van Gent-Pelzer M.P.E."/>
            <person name="Joly D.L."/>
            <person name="van de Geest H.C."/>
            <person name="Bonants P.J.M."/>
            <person name="Smith D.S."/>
            <person name="Levesque C.A."/>
            <person name="van der Lee T.A.J."/>
        </authorList>
    </citation>
    <scope>NUCLEOTIDE SEQUENCE [LARGE SCALE GENOMIC DNA]</scope>
    <source>
        <strain evidence="6 7">CBS 675.73</strain>
    </source>
</reference>
<dbReference type="OrthoDB" id="6737034at2759"/>
<dbReference type="GO" id="GO:0030527">
    <property type="term" value="F:structural constituent of chromatin"/>
    <property type="evidence" value="ECO:0007669"/>
    <property type="project" value="InterPro"/>
</dbReference>
<dbReference type="AlphaFoldDB" id="A0A507FLS6"/>
<dbReference type="Proteomes" id="UP000320333">
    <property type="component" value="Unassembled WGS sequence"/>
</dbReference>
<dbReference type="InterPro" id="IPR007125">
    <property type="entry name" value="H2A/H2B/H3"/>
</dbReference>
<evidence type="ECO:0000256" key="3">
    <source>
        <dbReference type="ARBA" id="ARBA00022454"/>
    </source>
</evidence>
<keyword evidence="4" id="KW-0238">DNA-binding</keyword>
<dbReference type="Gene3D" id="1.10.20.10">
    <property type="entry name" value="Histone, subunit A"/>
    <property type="match status" value="1"/>
</dbReference>
<dbReference type="InterPro" id="IPR009072">
    <property type="entry name" value="Histone-fold"/>
</dbReference>
<keyword evidence="4" id="KW-0544">Nucleosome core</keyword>
<protein>
    <recommendedName>
        <fullName evidence="5">Core Histone H2A/H2B/H3 domain-containing protein</fullName>
    </recommendedName>
</protein>
<dbReference type="GO" id="GO:0046982">
    <property type="term" value="F:protein heterodimerization activity"/>
    <property type="evidence" value="ECO:0007669"/>
    <property type="project" value="InterPro"/>
</dbReference>
<evidence type="ECO:0000256" key="2">
    <source>
        <dbReference type="ARBA" id="ARBA00010343"/>
    </source>
</evidence>
<evidence type="ECO:0000313" key="6">
    <source>
        <dbReference type="EMBL" id="TPX76660.1"/>
    </source>
</evidence>
<accession>A0A507FLS6</accession>
<dbReference type="SUPFAM" id="SSF47113">
    <property type="entry name" value="Histone-fold"/>
    <property type="match status" value="1"/>
</dbReference>
<gene>
    <name evidence="6" type="ORF">CcCBS67573_g02080</name>
</gene>
<organism evidence="6 7">
    <name type="scientific">Chytriomyces confervae</name>
    <dbReference type="NCBI Taxonomy" id="246404"/>
    <lineage>
        <taxon>Eukaryota</taxon>
        <taxon>Fungi</taxon>
        <taxon>Fungi incertae sedis</taxon>
        <taxon>Chytridiomycota</taxon>
        <taxon>Chytridiomycota incertae sedis</taxon>
        <taxon>Chytridiomycetes</taxon>
        <taxon>Chytridiales</taxon>
        <taxon>Chytriomycetaceae</taxon>
        <taxon>Chytriomyces</taxon>
    </lineage>
</organism>
<keyword evidence="3" id="KW-0158">Chromosome</keyword>
<keyword evidence="7" id="KW-1185">Reference proteome</keyword>
<evidence type="ECO:0000256" key="1">
    <source>
        <dbReference type="ARBA" id="ARBA00004286"/>
    </source>
</evidence>
<dbReference type="PANTHER" id="PTHR11426">
    <property type="entry name" value="HISTONE H3"/>
    <property type="match status" value="1"/>
</dbReference>
<comment type="similarity">
    <text evidence="2">Belongs to the histone H3 family.</text>
</comment>